<feature type="compositionally biased region" description="Low complexity" evidence="12">
    <location>
        <begin position="756"/>
        <end position="766"/>
    </location>
</feature>
<proteinExistence type="predicted"/>
<evidence type="ECO:0000256" key="7">
    <source>
        <dbReference type="ARBA" id="ARBA00022989"/>
    </source>
</evidence>
<dbReference type="FunFam" id="2.10.25.10:FF:000202">
    <property type="entry name" value="Multiple epidermal growth factor-like domains 8"/>
    <property type="match status" value="1"/>
</dbReference>
<dbReference type="Proteomes" id="UP000038045">
    <property type="component" value="Unplaced"/>
</dbReference>
<dbReference type="WBParaSite" id="PTRK_0001557200.1">
    <property type="protein sequence ID" value="PTRK_0001557200.1"/>
    <property type="gene ID" value="PTRK_0001557200"/>
</dbReference>
<dbReference type="Pfam" id="PF12947">
    <property type="entry name" value="EGF_3"/>
    <property type="match status" value="1"/>
</dbReference>
<evidence type="ECO:0000256" key="12">
    <source>
        <dbReference type="SAM" id="MobiDB-lite"/>
    </source>
</evidence>
<keyword evidence="3 13" id="KW-0812">Transmembrane</keyword>
<protein>
    <submittedName>
        <fullName evidence="17">Epidermal growth factor</fullName>
    </submittedName>
</protein>
<keyword evidence="2 11" id="KW-0245">EGF-like domain</keyword>
<feature type="transmembrane region" description="Helical" evidence="13">
    <location>
        <begin position="869"/>
        <end position="893"/>
    </location>
</feature>
<dbReference type="GO" id="GO:0005509">
    <property type="term" value="F:calcium ion binding"/>
    <property type="evidence" value="ECO:0007669"/>
    <property type="project" value="InterPro"/>
</dbReference>
<dbReference type="InterPro" id="IPR003886">
    <property type="entry name" value="NIDO_dom"/>
</dbReference>
<dbReference type="SMART" id="SM00539">
    <property type="entry name" value="NIDO"/>
    <property type="match status" value="2"/>
</dbReference>
<evidence type="ECO:0000256" key="9">
    <source>
        <dbReference type="ARBA" id="ARBA00023157"/>
    </source>
</evidence>
<feature type="region of interest" description="Disordered" evidence="12">
    <location>
        <begin position="827"/>
        <end position="855"/>
    </location>
</feature>
<keyword evidence="7 13" id="KW-1133">Transmembrane helix</keyword>
<evidence type="ECO:0000256" key="1">
    <source>
        <dbReference type="ARBA" id="ARBA00004479"/>
    </source>
</evidence>
<dbReference type="SMART" id="SM00181">
    <property type="entry name" value="EGF"/>
    <property type="match status" value="1"/>
</dbReference>
<dbReference type="SMART" id="SM00179">
    <property type="entry name" value="EGF_CA"/>
    <property type="match status" value="1"/>
</dbReference>
<dbReference type="GO" id="GO:0048513">
    <property type="term" value="P:animal organ development"/>
    <property type="evidence" value="ECO:0007669"/>
    <property type="project" value="UniProtKB-ARBA"/>
</dbReference>
<dbReference type="Pfam" id="PF06119">
    <property type="entry name" value="NIDO"/>
    <property type="match status" value="2"/>
</dbReference>
<name>A0A0N5A1S3_PARTI</name>
<dbReference type="InterPro" id="IPR024731">
    <property type="entry name" value="NELL2-like_EGF"/>
</dbReference>
<keyword evidence="6" id="KW-0106">Calcium</keyword>
<dbReference type="AlphaFoldDB" id="A0A0N5A1S3"/>
<sequence length="1135" mass="125170">MHVDPERIAARLRIEEEILNDKIEKVTGIRNRRQLGGGNPTEINIQVTAPLFSSRLFEYGIDAGDDELPQQLDSHKKLSLRYPVKFYGEKYTTINVLANGAIGFDENSKGYKLNVLPGNMKLIAPFWNRNNLLSGGAVYFREITSGRVLERGQSEIRYQYDKSVHVKSAIVVTWDRMQPIKDGVLPEENTNTFQMVIFNCDNESYANFVYSNIGWTQGAEAGFSKGNNVDFFALPTSGTGNIMYLEEYGNTGIPGEWMFELDDKRIIRCKLGIKGDTCDEQCPPGEWGPDCHNCCHCETGSCNTLTGECAVGVCSSCYTGPSCSIRKENCGLINGNTTCAPNAVAFNDVDRCGEPIQKCQCLSGYEGDGVHVCTDINECNKPDICHENAICTNTPGKYFCQCKEGYIGDGVNTCESSILYKDTTGGKAELQKSKNSKVSWQLRYPLMIFGLRKKDVVVSSSGLLSILKNVGEANSLRFPDGIHHLEDMDIQTIAPFYSPIDLSRGGKVTISETSDNEMLQRATRTVSDNLPSNEGFMATSLFIVTYNDVVTSFNPSIKNTFQVALIGGRSRDGSDVTYAHMIYKDINWSDGAEAGIMPSDRDSFVVLPGSGIDGLGQLASTSNIKLPGEWLFKIDSQQVSGCLKKNLQPPFCDRPLIQDRIVPLKVSEPNTIKSTSRTPLKTTLMIDENETTEDDLDEDSMVVTFPPSLTLIPEIMGATKKPALSTKKIPETIEIINPVQSIIPEINFSSPKQPLPKTQRPTTSTTAKTAITVISTTLSKEEEPSTTVSSIIRVKPTESLFANDDGNRVTESRPIYVFSTARPLPTKPVNTNNIRSTTSPTVSKVSSHSKGSSFDITRNTESSVHSSNMFILIVSAVIALWLLFVIALGIFICCKKRKNQAHFATIYGPAYQVHAIPNTLTAPYGMMRKPSSSCFDDYEDGVDKQVRLSNEFSSYNQTTGRISLYGSYWNLPTPLAGAHVGPAAFGNPSLQFNEALHHNNNLVIPSNANYNYTLKQHTAAINLRKNNIEGLRKLGTPNIIKNTPISSRNSGGSTTNSTASDSIPSTPPLLNNVHNTKRISQKTFDSSSTKSKKSKVLLPIKDTHQEQMESIAQDIKKYHRQTSPQQSTYYRENLI</sequence>
<feature type="domain" description="NIDO" evidence="15">
    <location>
        <begin position="125"/>
        <end position="264"/>
    </location>
</feature>
<dbReference type="CDD" id="cd00054">
    <property type="entry name" value="EGF_CA"/>
    <property type="match status" value="1"/>
</dbReference>
<dbReference type="InterPro" id="IPR000152">
    <property type="entry name" value="EGF-type_Asp/Asn_hydroxyl_site"/>
</dbReference>
<dbReference type="SUPFAM" id="SSF57196">
    <property type="entry name" value="EGF/Laminin"/>
    <property type="match status" value="1"/>
</dbReference>
<dbReference type="PANTHER" id="PTHR13802:SF64">
    <property type="entry name" value="DENDRITE EXTENSION DEFECTIVE PROTEIN 1"/>
    <property type="match status" value="1"/>
</dbReference>
<feature type="region of interest" description="Disordered" evidence="12">
    <location>
        <begin position="1037"/>
        <end position="1104"/>
    </location>
</feature>
<dbReference type="PANTHER" id="PTHR13802">
    <property type="entry name" value="MUCIN 4-RELATED"/>
    <property type="match status" value="1"/>
</dbReference>
<dbReference type="GO" id="GO:0048731">
    <property type="term" value="P:system development"/>
    <property type="evidence" value="ECO:0007669"/>
    <property type="project" value="UniProtKB-ARBA"/>
</dbReference>
<evidence type="ECO:0000256" key="10">
    <source>
        <dbReference type="ARBA" id="ARBA00023180"/>
    </source>
</evidence>
<dbReference type="PROSITE" id="PS01186">
    <property type="entry name" value="EGF_2"/>
    <property type="match status" value="1"/>
</dbReference>
<dbReference type="InterPro" id="IPR000742">
    <property type="entry name" value="EGF"/>
</dbReference>
<dbReference type="InterPro" id="IPR001881">
    <property type="entry name" value="EGF-like_Ca-bd_dom"/>
</dbReference>
<evidence type="ECO:0000313" key="17">
    <source>
        <dbReference type="WBParaSite" id="PTRK_0001557200.1"/>
    </source>
</evidence>
<evidence type="ECO:0000259" key="14">
    <source>
        <dbReference type="PROSITE" id="PS50026"/>
    </source>
</evidence>
<organism evidence="16 17">
    <name type="scientific">Parastrongyloides trichosuri</name>
    <name type="common">Possum-specific nematode worm</name>
    <dbReference type="NCBI Taxonomy" id="131310"/>
    <lineage>
        <taxon>Eukaryota</taxon>
        <taxon>Metazoa</taxon>
        <taxon>Ecdysozoa</taxon>
        <taxon>Nematoda</taxon>
        <taxon>Chromadorea</taxon>
        <taxon>Rhabditida</taxon>
        <taxon>Tylenchina</taxon>
        <taxon>Panagrolaimomorpha</taxon>
        <taxon>Strongyloidoidea</taxon>
        <taxon>Strongyloididae</taxon>
        <taxon>Parastrongyloides</taxon>
    </lineage>
</organism>
<evidence type="ECO:0000256" key="5">
    <source>
        <dbReference type="ARBA" id="ARBA00022737"/>
    </source>
</evidence>
<keyword evidence="9" id="KW-1015">Disulfide bond</keyword>
<feature type="domain" description="EGF-like" evidence="14">
    <location>
        <begin position="375"/>
        <end position="415"/>
    </location>
</feature>
<evidence type="ECO:0000256" key="8">
    <source>
        <dbReference type="ARBA" id="ARBA00023136"/>
    </source>
</evidence>
<keyword evidence="10" id="KW-0325">Glycoprotein</keyword>
<evidence type="ECO:0000259" key="15">
    <source>
        <dbReference type="PROSITE" id="PS51220"/>
    </source>
</evidence>
<comment type="subcellular location">
    <subcellularLocation>
        <location evidence="1">Membrane</location>
        <topology evidence="1">Single-pass type I membrane protein</topology>
    </subcellularLocation>
</comment>
<dbReference type="InterPro" id="IPR009030">
    <property type="entry name" value="Growth_fac_rcpt_cys_sf"/>
</dbReference>
<accession>A0A0N5A1S3</accession>
<dbReference type="Gene3D" id="2.10.25.10">
    <property type="entry name" value="Laminin"/>
    <property type="match status" value="1"/>
</dbReference>
<dbReference type="GO" id="GO:0007160">
    <property type="term" value="P:cell-matrix adhesion"/>
    <property type="evidence" value="ECO:0007669"/>
    <property type="project" value="InterPro"/>
</dbReference>
<evidence type="ECO:0000256" key="2">
    <source>
        <dbReference type="ARBA" id="ARBA00022536"/>
    </source>
</evidence>
<feature type="domain" description="NIDO" evidence="15">
    <location>
        <begin position="495"/>
        <end position="637"/>
    </location>
</feature>
<dbReference type="GO" id="GO:0071944">
    <property type="term" value="C:cell periphery"/>
    <property type="evidence" value="ECO:0007669"/>
    <property type="project" value="UniProtKB-ARBA"/>
</dbReference>
<dbReference type="Gene3D" id="2.170.300.10">
    <property type="entry name" value="Tie2 ligand-binding domain superfamily"/>
    <property type="match status" value="1"/>
</dbReference>
<feature type="region of interest" description="Disordered" evidence="12">
    <location>
        <begin position="747"/>
        <end position="766"/>
    </location>
</feature>
<dbReference type="PROSITE" id="PS00010">
    <property type="entry name" value="ASX_HYDROXYL"/>
    <property type="match status" value="1"/>
</dbReference>
<dbReference type="InterPro" id="IPR051495">
    <property type="entry name" value="Epithelial_Barrier/Signaling"/>
</dbReference>
<comment type="caution">
    <text evidence="11">Lacks conserved residue(s) required for the propagation of feature annotation.</text>
</comment>
<dbReference type="PROSITE" id="PS01187">
    <property type="entry name" value="EGF_CA"/>
    <property type="match status" value="1"/>
</dbReference>
<keyword evidence="4" id="KW-0732">Signal</keyword>
<feature type="compositionally biased region" description="Low complexity" evidence="12">
    <location>
        <begin position="836"/>
        <end position="853"/>
    </location>
</feature>
<keyword evidence="5" id="KW-0677">Repeat</keyword>
<evidence type="ECO:0000256" key="13">
    <source>
        <dbReference type="SAM" id="Phobius"/>
    </source>
</evidence>
<dbReference type="SUPFAM" id="SSF57184">
    <property type="entry name" value="Growth factor receptor domain"/>
    <property type="match status" value="1"/>
</dbReference>
<evidence type="ECO:0000313" key="16">
    <source>
        <dbReference type="Proteomes" id="UP000038045"/>
    </source>
</evidence>
<dbReference type="GO" id="GO:0016020">
    <property type="term" value="C:membrane"/>
    <property type="evidence" value="ECO:0007669"/>
    <property type="project" value="UniProtKB-SubCell"/>
</dbReference>
<evidence type="ECO:0000256" key="6">
    <source>
        <dbReference type="ARBA" id="ARBA00022837"/>
    </source>
</evidence>
<feature type="compositionally biased region" description="Low complexity" evidence="12">
    <location>
        <begin position="1046"/>
        <end position="1062"/>
    </location>
</feature>
<dbReference type="PROSITE" id="PS51220">
    <property type="entry name" value="NIDO"/>
    <property type="match status" value="2"/>
</dbReference>
<evidence type="ECO:0000256" key="4">
    <source>
        <dbReference type="ARBA" id="ARBA00022729"/>
    </source>
</evidence>
<dbReference type="PROSITE" id="PS50026">
    <property type="entry name" value="EGF_3"/>
    <property type="match status" value="1"/>
</dbReference>
<keyword evidence="16" id="KW-1185">Reference proteome</keyword>
<evidence type="ECO:0000256" key="3">
    <source>
        <dbReference type="ARBA" id="ARBA00022692"/>
    </source>
</evidence>
<dbReference type="InterPro" id="IPR018097">
    <property type="entry name" value="EGF_Ca-bd_CS"/>
</dbReference>
<keyword evidence="8 13" id="KW-0472">Membrane</keyword>
<reference evidence="17" key="1">
    <citation type="submission" date="2017-02" db="UniProtKB">
        <authorList>
            <consortium name="WormBaseParasite"/>
        </authorList>
    </citation>
    <scope>IDENTIFICATION</scope>
</reference>
<evidence type="ECO:0000256" key="11">
    <source>
        <dbReference type="PROSITE-ProRule" id="PRU00076"/>
    </source>
</evidence>